<sequence length="72" mass="8589">MKEQKKDKSEKDAGWMKSSHSDTNMKLLSKRTDQKARRIAGWRKSSHSDTNMKLLRKERIKRREGLLMEKQT</sequence>
<accession>A0A8X6IJH0</accession>
<dbReference type="EMBL" id="BMAO01035787">
    <property type="protein sequence ID" value="GFR05925.1"/>
    <property type="molecule type" value="Genomic_DNA"/>
</dbReference>
<feature type="region of interest" description="Disordered" evidence="1">
    <location>
        <begin position="1"/>
        <end position="50"/>
    </location>
</feature>
<protein>
    <submittedName>
        <fullName evidence="2">Uncharacterized protein</fullName>
    </submittedName>
</protein>
<evidence type="ECO:0000313" key="2">
    <source>
        <dbReference type="EMBL" id="GFR05925.1"/>
    </source>
</evidence>
<keyword evidence="3" id="KW-1185">Reference proteome</keyword>
<evidence type="ECO:0000313" key="3">
    <source>
        <dbReference type="Proteomes" id="UP000887116"/>
    </source>
</evidence>
<name>A0A8X6IJH0_TRICU</name>
<gene>
    <name evidence="2" type="ORF">TNCT_320501</name>
</gene>
<evidence type="ECO:0000256" key="1">
    <source>
        <dbReference type="SAM" id="MobiDB-lite"/>
    </source>
</evidence>
<comment type="caution">
    <text evidence="2">The sequence shown here is derived from an EMBL/GenBank/DDBJ whole genome shotgun (WGS) entry which is preliminary data.</text>
</comment>
<organism evidence="2 3">
    <name type="scientific">Trichonephila clavata</name>
    <name type="common">Joro spider</name>
    <name type="synonym">Nephila clavata</name>
    <dbReference type="NCBI Taxonomy" id="2740835"/>
    <lineage>
        <taxon>Eukaryota</taxon>
        <taxon>Metazoa</taxon>
        <taxon>Ecdysozoa</taxon>
        <taxon>Arthropoda</taxon>
        <taxon>Chelicerata</taxon>
        <taxon>Arachnida</taxon>
        <taxon>Araneae</taxon>
        <taxon>Araneomorphae</taxon>
        <taxon>Entelegynae</taxon>
        <taxon>Araneoidea</taxon>
        <taxon>Nephilidae</taxon>
        <taxon>Trichonephila</taxon>
    </lineage>
</organism>
<feature type="compositionally biased region" description="Basic and acidic residues" evidence="1">
    <location>
        <begin position="1"/>
        <end position="14"/>
    </location>
</feature>
<dbReference type="AlphaFoldDB" id="A0A8X6IJH0"/>
<reference evidence="2" key="1">
    <citation type="submission" date="2020-07" db="EMBL/GenBank/DDBJ databases">
        <title>Multicomponent nature underlies the extraordinary mechanical properties of spider dragline silk.</title>
        <authorList>
            <person name="Kono N."/>
            <person name="Nakamura H."/>
            <person name="Mori M."/>
            <person name="Yoshida Y."/>
            <person name="Ohtoshi R."/>
            <person name="Malay A.D."/>
            <person name="Moran D.A.P."/>
            <person name="Tomita M."/>
            <person name="Numata K."/>
            <person name="Arakawa K."/>
        </authorList>
    </citation>
    <scope>NUCLEOTIDE SEQUENCE</scope>
</reference>
<dbReference type="Proteomes" id="UP000887116">
    <property type="component" value="Unassembled WGS sequence"/>
</dbReference>
<proteinExistence type="predicted"/>